<evidence type="ECO:0000313" key="3">
    <source>
        <dbReference type="Proteomes" id="UP000887569"/>
    </source>
</evidence>
<accession>A0A915BIX5</accession>
<keyword evidence="3" id="KW-1185">Reference proteome</keyword>
<protein>
    <submittedName>
        <fullName evidence="4">WD_REPEATS_REGION domain-containing protein</fullName>
    </submittedName>
</protein>
<evidence type="ECO:0000256" key="1">
    <source>
        <dbReference type="ARBA" id="ARBA00022574"/>
    </source>
</evidence>
<evidence type="ECO:0000313" key="4">
    <source>
        <dbReference type="WBParaSite" id="PgR041_g065_t02"/>
    </source>
</evidence>
<keyword evidence="1" id="KW-0853">WD repeat</keyword>
<dbReference type="InterPro" id="IPR015943">
    <property type="entry name" value="WD40/YVTN_repeat-like_dom_sf"/>
</dbReference>
<dbReference type="SMART" id="SM00320">
    <property type="entry name" value="WD40"/>
    <property type="match status" value="4"/>
</dbReference>
<dbReference type="InterPro" id="IPR001680">
    <property type="entry name" value="WD40_rpt"/>
</dbReference>
<dbReference type="AlphaFoldDB" id="A0A915BIX5"/>
<dbReference type="Gene3D" id="2.130.10.10">
    <property type="entry name" value="YVTN repeat-like/Quinoprotein amine dehydrogenase"/>
    <property type="match status" value="1"/>
</dbReference>
<evidence type="ECO:0000256" key="2">
    <source>
        <dbReference type="ARBA" id="ARBA00022737"/>
    </source>
</evidence>
<dbReference type="InterPro" id="IPR036322">
    <property type="entry name" value="WD40_repeat_dom_sf"/>
</dbReference>
<dbReference type="Pfam" id="PF00400">
    <property type="entry name" value="WD40"/>
    <property type="match status" value="1"/>
</dbReference>
<sequence length="460" mass="50581">LQRMADASSTILSQILRKRRLDDSKSTAVGRCSPPRKDLAIPTHYFEPAKLTRQLLILHEHYPQLATAVLSLVEKNLSQDEITELEMKGLKAETCSEARITTEEEWSRVEEKISPLCPLLMPLIAKLTRVPIVHTLSNVENDLQDGNITAMGRCQVVRTSVGDRAVCGTIDHRFIVVGHDSGQICVAQLPEGTYRPKAPIMANSIRRISLNAPLKNSPSAGRSYFCIHSESVYDVKAFGEEEAFYVSCGGDGLLSLWMADNGNEVMRYSASADAVFRIAIPSCSRSPEVLVTAGADGMARLFRIDQPISLREYPHESAVIAISLNSAGSSVLTSCHGEKQIRLWDTKSALPQRIFGPIDSQALFVTFIGEDLIAAVTESSTLYIWELGADRRLLVSTEVLDGERCTAMCVDGGLLALGSSLGKLELYRSGVLWQRFDSVGGRVLDFHRKLDSSEWIALLS</sequence>
<keyword evidence="2" id="KW-0677">Repeat</keyword>
<dbReference type="InterPro" id="IPR051179">
    <property type="entry name" value="WD_repeat_multifunction"/>
</dbReference>
<proteinExistence type="predicted"/>
<dbReference type="SUPFAM" id="SSF50978">
    <property type="entry name" value="WD40 repeat-like"/>
    <property type="match status" value="1"/>
</dbReference>
<dbReference type="WBParaSite" id="PgR041_g065_t02">
    <property type="protein sequence ID" value="PgR041_g065_t02"/>
    <property type="gene ID" value="PgR041_g065"/>
</dbReference>
<dbReference type="PANTHER" id="PTHR19857">
    <property type="entry name" value="MITOCHONDRIAL DIVISION PROTEIN 1-RELATED"/>
    <property type="match status" value="1"/>
</dbReference>
<reference evidence="4" key="1">
    <citation type="submission" date="2022-11" db="UniProtKB">
        <authorList>
            <consortium name="WormBaseParasite"/>
        </authorList>
    </citation>
    <scope>IDENTIFICATION</scope>
</reference>
<organism evidence="3 4">
    <name type="scientific">Parascaris univalens</name>
    <name type="common">Nematode worm</name>
    <dbReference type="NCBI Taxonomy" id="6257"/>
    <lineage>
        <taxon>Eukaryota</taxon>
        <taxon>Metazoa</taxon>
        <taxon>Ecdysozoa</taxon>
        <taxon>Nematoda</taxon>
        <taxon>Chromadorea</taxon>
        <taxon>Rhabditida</taxon>
        <taxon>Spirurina</taxon>
        <taxon>Ascaridomorpha</taxon>
        <taxon>Ascaridoidea</taxon>
        <taxon>Ascarididae</taxon>
        <taxon>Parascaris</taxon>
    </lineage>
</organism>
<name>A0A915BIX5_PARUN</name>
<dbReference type="Proteomes" id="UP000887569">
    <property type="component" value="Unplaced"/>
</dbReference>